<dbReference type="RefSeq" id="WP_147803064.1">
    <property type="nucleotide sequence ID" value="NZ_CP144914.1"/>
</dbReference>
<evidence type="ECO:0000313" key="3">
    <source>
        <dbReference type="Proteomes" id="UP000321816"/>
    </source>
</evidence>
<dbReference type="EMBL" id="CP144914">
    <property type="protein sequence ID" value="WWD81164.1"/>
    <property type="molecule type" value="Genomic_DNA"/>
</dbReference>
<evidence type="ECO:0000313" key="2">
    <source>
        <dbReference type="EMBL" id="WWD81164.1"/>
    </source>
</evidence>
<keyword evidence="1" id="KW-0472">Membrane</keyword>
<accession>A0A5C7FJU7</accession>
<gene>
    <name evidence="2" type="ORF">FTX54_006330</name>
</gene>
<protein>
    <submittedName>
        <fullName evidence="2">Uncharacterized protein</fullName>
    </submittedName>
</protein>
<dbReference type="Proteomes" id="UP000321816">
    <property type="component" value="Chromosome"/>
</dbReference>
<keyword evidence="1" id="KW-0812">Transmembrane</keyword>
<keyword evidence="1" id="KW-1133">Transmembrane helix</keyword>
<feature type="transmembrane region" description="Helical" evidence="1">
    <location>
        <begin position="6"/>
        <end position="26"/>
    </location>
</feature>
<dbReference type="KEGG" id="ahal:FTX54_006330"/>
<keyword evidence="3" id="KW-1185">Reference proteome</keyword>
<organism evidence="2 3">
    <name type="scientific">Alkalicoccus halolimnae</name>
    <dbReference type="NCBI Taxonomy" id="1667239"/>
    <lineage>
        <taxon>Bacteria</taxon>
        <taxon>Bacillati</taxon>
        <taxon>Bacillota</taxon>
        <taxon>Bacilli</taxon>
        <taxon>Bacillales</taxon>
        <taxon>Bacillaceae</taxon>
        <taxon>Alkalicoccus</taxon>
    </lineage>
</organism>
<dbReference type="AlphaFoldDB" id="A0A5C7FJU7"/>
<evidence type="ECO:0000256" key="1">
    <source>
        <dbReference type="SAM" id="Phobius"/>
    </source>
</evidence>
<dbReference type="InterPro" id="IPR054381">
    <property type="entry name" value="CydS"/>
</dbReference>
<proteinExistence type="predicted"/>
<sequence length="60" mass="6679">MGMTEFLIFAAPLIVLVICVVLVFVWGAKAGPPAFIENTEQAEYKNSANEEKYTNEKNDL</sequence>
<dbReference type="Pfam" id="PF22282">
    <property type="entry name" value="CydS"/>
    <property type="match status" value="1"/>
</dbReference>
<name>A0A5C7FJU7_9BACI</name>
<reference evidence="2 3" key="1">
    <citation type="submission" date="2024-01" db="EMBL/GenBank/DDBJ databases">
        <title>Complete Genome Sequence of Alkalicoccus halolimnae BZ-SZ-XJ29T, a Moderately Halophilic Bacterium Isolated from a Salt Lake.</title>
        <authorList>
            <person name="Zhao B."/>
        </authorList>
    </citation>
    <scope>NUCLEOTIDE SEQUENCE [LARGE SCALE GENOMIC DNA]</scope>
    <source>
        <strain evidence="2 3">BZ-SZ-XJ29</strain>
    </source>
</reference>